<dbReference type="EMBL" id="PSZO01000062">
    <property type="protein sequence ID" value="TCG10340.1"/>
    <property type="molecule type" value="Genomic_DNA"/>
</dbReference>
<proteinExistence type="predicted"/>
<dbReference type="Proteomes" id="UP000294192">
    <property type="component" value="Unassembled WGS sequence"/>
</dbReference>
<evidence type="ECO:0000313" key="1">
    <source>
        <dbReference type="EMBL" id="TCG10340.1"/>
    </source>
</evidence>
<evidence type="ECO:0000313" key="2">
    <source>
        <dbReference type="Proteomes" id="UP000294192"/>
    </source>
</evidence>
<organism evidence="1 2">
    <name type="scientific">Mycoplasma marinum</name>
    <dbReference type="NCBI Taxonomy" id="1937190"/>
    <lineage>
        <taxon>Bacteria</taxon>
        <taxon>Bacillati</taxon>
        <taxon>Mycoplasmatota</taxon>
        <taxon>Mollicutes</taxon>
        <taxon>Mycoplasmataceae</taxon>
        <taxon>Mycoplasma</taxon>
    </lineage>
</organism>
<dbReference type="AlphaFoldDB" id="A0A4R0XPU3"/>
<reference evidence="1 2" key="1">
    <citation type="submission" date="2018-02" db="EMBL/GenBank/DDBJ databases">
        <title>Mycoplasma marinum and Mycoplasma todarodis sp. nov., moderately halophilic and psychrotolerant mycoplasmas isolated from cephalopods.</title>
        <authorList>
            <person name="Viver T."/>
        </authorList>
    </citation>
    <scope>NUCLEOTIDE SEQUENCE [LARGE SCALE GENOMIC DNA]</scope>
    <source>
        <strain evidence="1 2">PE</strain>
    </source>
</reference>
<name>A0A4R0XPU3_9MOLU</name>
<sequence>MAISILIGAPVFICIFWHFDFDKDKIKEISKFMPIVFPLGILVDIIIKPLVKNIKIYDDNSFFIDPISNTAIEEYVKKITKRKMVVIHITELDRLSNEIGKKGAEAIKYIVKSISLAYKNRNVNIVFEIDSNIKNIVATNSSGDKTLKDKVHKLFGEIMDINTFDYKSILKLDKFFSKGKDEGELFYSYFKMMKELNSKSHIMSWRLIDKHIKIFRKVNEKVFQEDSVKKEIYLKGSYGFQEKQGRVNWGFNEMYKSEIMSAFSFEKEDETKIFFDNGIKAHYGEDAENYEDVWKQIFSITNPHLRINIKDWKVYEDLWNNLDFQKEFFNNYSKFLKEEDAFKNNAVFYFIYFAKQYYPIDGKFNLGSFWKSEWQIIQDEKYITKKDYFNKILPEYQQKLVEGLSPENIKGQKWFFELSSQYLDSLNGEVVIWLLNGDYIEPVEVEDKMDLSDDYWYTQLAKKVQDKISWKPKFKILNDQKKYRKDSCEKIDLSSWWPKFDSELFKYIKPERDRFSKHKYGVSWVFNKRESIKMLKMLLNTTINIKEIEIELLKKSDNGFTISKTLLFLGLDTRTRNLRSQVTKALNKGVFSKIKLDEMIENLVKEAYDKYDNKNKK</sequence>
<keyword evidence="2" id="KW-1185">Reference proteome</keyword>
<accession>A0A4R0XPU3</accession>
<gene>
    <name evidence="1" type="ORF">C4B24_04775</name>
</gene>
<comment type="caution">
    <text evidence="1">The sequence shown here is derived from an EMBL/GenBank/DDBJ whole genome shotgun (WGS) entry which is preliminary data.</text>
</comment>
<protein>
    <submittedName>
        <fullName evidence="1">Uncharacterized protein</fullName>
    </submittedName>
</protein>